<dbReference type="PANTHER" id="PTHR15503:SF22">
    <property type="entry name" value="TRANSPOSON TY3-I GAG POLYPROTEIN"/>
    <property type="match status" value="1"/>
</dbReference>
<evidence type="ECO:0000256" key="1">
    <source>
        <dbReference type="SAM" id="MobiDB-lite"/>
    </source>
</evidence>
<dbReference type="InterPro" id="IPR032549">
    <property type="entry name" value="DUF4939"/>
</dbReference>
<feature type="domain" description="DUF4939" evidence="2">
    <location>
        <begin position="63"/>
        <end position="149"/>
    </location>
</feature>
<keyword evidence="4" id="KW-1185">Reference proteome</keyword>
<accession>A0A3Q1GHD8</accession>
<evidence type="ECO:0000259" key="2">
    <source>
        <dbReference type="Pfam" id="PF16297"/>
    </source>
</evidence>
<reference evidence="3" key="1">
    <citation type="submission" date="2025-08" db="UniProtKB">
        <authorList>
            <consortium name="Ensembl"/>
        </authorList>
    </citation>
    <scope>IDENTIFICATION</scope>
</reference>
<dbReference type="InterPro" id="IPR032567">
    <property type="entry name" value="RTL1-rel"/>
</dbReference>
<proteinExistence type="predicted"/>
<dbReference type="Pfam" id="PF16297">
    <property type="entry name" value="DUF4939"/>
    <property type="match status" value="1"/>
</dbReference>
<dbReference type="Proteomes" id="UP000257200">
    <property type="component" value="Unplaced"/>
</dbReference>
<dbReference type="PANTHER" id="PTHR15503">
    <property type="entry name" value="LDOC1 RELATED"/>
    <property type="match status" value="1"/>
</dbReference>
<protein>
    <recommendedName>
        <fullName evidence="2">DUF4939 domain-containing protein</fullName>
    </recommendedName>
</protein>
<reference evidence="3" key="2">
    <citation type="submission" date="2025-09" db="UniProtKB">
        <authorList>
            <consortium name="Ensembl"/>
        </authorList>
    </citation>
    <scope>IDENTIFICATION</scope>
</reference>
<evidence type="ECO:0000313" key="4">
    <source>
        <dbReference type="Proteomes" id="UP000257200"/>
    </source>
</evidence>
<sequence>ILNWIQILHASPLSAVITNAKHDQTLRSLSTNNSALFKQLSTLTEKVNQLTATASRPAATNSDSDKEPFAPTPEPYHGDFGSCQAFLTQISLVFELQPRSYSNDRLRIAYLVGLLAEDACDWGTALWRKQAPICNFYSAFVKELERNFDHPVCGQDAVSRLLDIQQGSRCVAAYAREFRTLIGMTQPSKECSTKD</sequence>
<dbReference type="AlphaFoldDB" id="A0A3Q1GHD8"/>
<organism evidence="3 4">
    <name type="scientific">Acanthochromis polyacanthus</name>
    <name type="common">spiny chromis</name>
    <dbReference type="NCBI Taxonomy" id="80966"/>
    <lineage>
        <taxon>Eukaryota</taxon>
        <taxon>Metazoa</taxon>
        <taxon>Chordata</taxon>
        <taxon>Craniata</taxon>
        <taxon>Vertebrata</taxon>
        <taxon>Euteleostomi</taxon>
        <taxon>Actinopterygii</taxon>
        <taxon>Neopterygii</taxon>
        <taxon>Teleostei</taxon>
        <taxon>Neoteleostei</taxon>
        <taxon>Acanthomorphata</taxon>
        <taxon>Ovalentaria</taxon>
        <taxon>Pomacentridae</taxon>
        <taxon>Acanthochromis</taxon>
    </lineage>
</organism>
<dbReference type="GeneTree" id="ENSGT01010000222920"/>
<evidence type="ECO:0000313" key="3">
    <source>
        <dbReference type="Ensembl" id="ENSAPOP00000028869.1"/>
    </source>
</evidence>
<dbReference type="STRING" id="80966.ENSAPOP00000028869"/>
<feature type="region of interest" description="Disordered" evidence="1">
    <location>
        <begin position="53"/>
        <end position="73"/>
    </location>
</feature>
<dbReference type="InParanoid" id="A0A3Q1GHD8"/>
<dbReference type="Ensembl" id="ENSAPOT00000019463.1">
    <property type="protein sequence ID" value="ENSAPOP00000028869.1"/>
    <property type="gene ID" value="ENSAPOG00000014390.1"/>
</dbReference>
<name>A0A3Q1GHD8_9TELE</name>
<feature type="compositionally biased region" description="Polar residues" evidence="1">
    <location>
        <begin position="53"/>
        <end position="62"/>
    </location>
</feature>